<organism evidence="1 2">
    <name type="scientific">[Myrmecia] bisecta</name>
    <dbReference type="NCBI Taxonomy" id="41462"/>
    <lineage>
        <taxon>Eukaryota</taxon>
        <taxon>Viridiplantae</taxon>
        <taxon>Chlorophyta</taxon>
        <taxon>core chlorophytes</taxon>
        <taxon>Trebouxiophyceae</taxon>
        <taxon>Trebouxiales</taxon>
        <taxon>Trebouxiaceae</taxon>
        <taxon>Myrmecia</taxon>
    </lineage>
</organism>
<comment type="caution">
    <text evidence="1">The sequence shown here is derived from an EMBL/GenBank/DDBJ whole genome shotgun (WGS) entry which is preliminary data.</text>
</comment>
<name>A0AAW1QPE0_9CHLO</name>
<proteinExistence type="predicted"/>
<sequence length="78" mass="8226">MLGARSAEPLCAFGQCAEWLRTGCARTLVGGLRGKLLEHLVLSGWAKAREAAEIVSQVGPTSSTARALISNQCNSRAQ</sequence>
<keyword evidence="2" id="KW-1185">Reference proteome</keyword>
<evidence type="ECO:0000313" key="2">
    <source>
        <dbReference type="Proteomes" id="UP001489004"/>
    </source>
</evidence>
<protein>
    <submittedName>
        <fullName evidence="1">Uncharacterized protein</fullName>
    </submittedName>
</protein>
<dbReference type="AlphaFoldDB" id="A0AAW1QPE0"/>
<evidence type="ECO:0000313" key="1">
    <source>
        <dbReference type="EMBL" id="KAK9823309.1"/>
    </source>
</evidence>
<dbReference type="Proteomes" id="UP001489004">
    <property type="component" value="Unassembled WGS sequence"/>
</dbReference>
<accession>A0AAW1QPE0</accession>
<dbReference type="EMBL" id="JALJOR010000002">
    <property type="protein sequence ID" value="KAK9823309.1"/>
    <property type="molecule type" value="Genomic_DNA"/>
</dbReference>
<reference evidence="1 2" key="1">
    <citation type="journal article" date="2024" name="Nat. Commun.">
        <title>Phylogenomics reveals the evolutionary origins of lichenization in chlorophyte algae.</title>
        <authorList>
            <person name="Puginier C."/>
            <person name="Libourel C."/>
            <person name="Otte J."/>
            <person name="Skaloud P."/>
            <person name="Haon M."/>
            <person name="Grisel S."/>
            <person name="Petersen M."/>
            <person name="Berrin J.G."/>
            <person name="Delaux P.M."/>
            <person name="Dal Grande F."/>
            <person name="Keller J."/>
        </authorList>
    </citation>
    <scope>NUCLEOTIDE SEQUENCE [LARGE SCALE GENOMIC DNA]</scope>
    <source>
        <strain evidence="1 2">SAG 2043</strain>
    </source>
</reference>
<gene>
    <name evidence="1" type="ORF">WJX72_001840</name>
</gene>